<keyword evidence="3" id="KW-1185">Reference proteome</keyword>
<dbReference type="EMBL" id="VXIV02002159">
    <property type="protein sequence ID" value="KAF6027028.1"/>
    <property type="molecule type" value="Genomic_DNA"/>
</dbReference>
<dbReference type="GO" id="GO:0005525">
    <property type="term" value="F:GTP binding"/>
    <property type="evidence" value="ECO:0007669"/>
    <property type="project" value="InterPro"/>
</dbReference>
<dbReference type="InterPro" id="IPR015894">
    <property type="entry name" value="Guanylate-bd_N"/>
</dbReference>
<dbReference type="SUPFAM" id="SSF52540">
    <property type="entry name" value="P-loop containing nucleoside triphosphate hydrolases"/>
    <property type="match status" value="1"/>
</dbReference>
<dbReference type="PANTHER" id="PTHR10751">
    <property type="entry name" value="GUANYLATE BINDING PROTEIN"/>
    <property type="match status" value="1"/>
</dbReference>
<dbReference type="Pfam" id="PF02263">
    <property type="entry name" value="GBP"/>
    <property type="match status" value="1"/>
</dbReference>
<dbReference type="AlphaFoldDB" id="A0A7J7JNM9"/>
<dbReference type="GO" id="GO:0003924">
    <property type="term" value="F:GTPase activity"/>
    <property type="evidence" value="ECO:0007669"/>
    <property type="project" value="InterPro"/>
</dbReference>
<name>A0A7J7JNM9_BUGNE</name>
<comment type="caution">
    <text evidence="2">The sequence shown here is derived from an EMBL/GenBank/DDBJ whole genome shotgun (WGS) entry which is preliminary data.</text>
</comment>
<sequence length="384" mass="43426">MIKVADLPNGENVEVAEILVENYKSIFEGVDPELPLLSIAITGEMRTGKSFLLNLFLMYLEYIEQHEGSDEGWEESNQPIVGIDWAAGLKAVTQGIWMYNKPIIFTRKNKRKVAIVVIDIQGLGDSDNSDEAVDNLLMYVGLQMCNVQIINVNKKLNSFHFVKVASCATYSEMNDKVPSAFGTLLFLTRDFRLAEESLLGLQENYFSAMKSDAKHGSMVATFDRINKCFSKVICFNFPRPSDKVDHHEAKAGTLSLCGDSIGEDFLKYCKELFQYLLALPIKKEFNIDYSIKLFEGLKKRIAAHTDGLPNTEHVIVDVTINNIFIAAKMHFEELMVEPLDFLKFDTEEALWEILEKRCNSALDLFEKKCAFGLAHSPKFVATKK</sequence>
<dbReference type="Gene3D" id="3.40.50.300">
    <property type="entry name" value="P-loop containing nucleotide triphosphate hydrolases"/>
    <property type="match status" value="1"/>
</dbReference>
<dbReference type="Proteomes" id="UP000593567">
    <property type="component" value="Unassembled WGS sequence"/>
</dbReference>
<evidence type="ECO:0000259" key="1">
    <source>
        <dbReference type="Pfam" id="PF02263"/>
    </source>
</evidence>
<organism evidence="2 3">
    <name type="scientific">Bugula neritina</name>
    <name type="common">Brown bryozoan</name>
    <name type="synonym">Sertularia neritina</name>
    <dbReference type="NCBI Taxonomy" id="10212"/>
    <lineage>
        <taxon>Eukaryota</taxon>
        <taxon>Metazoa</taxon>
        <taxon>Spiralia</taxon>
        <taxon>Lophotrochozoa</taxon>
        <taxon>Bryozoa</taxon>
        <taxon>Gymnolaemata</taxon>
        <taxon>Cheilostomatida</taxon>
        <taxon>Flustrina</taxon>
        <taxon>Buguloidea</taxon>
        <taxon>Bugulidae</taxon>
        <taxon>Bugula</taxon>
    </lineage>
</organism>
<proteinExistence type="predicted"/>
<accession>A0A7J7JNM9</accession>
<gene>
    <name evidence="2" type="ORF">EB796_014659</name>
</gene>
<dbReference type="OrthoDB" id="7788754at2759"/>
<evidence type="ECO:0000313" key="3">
    <source>
        <dbReference type="Proteomes" id="UP000593567"/>
    </source>
</evidence>
<protein>
    <recommendedName>
        <fullName evidence="1">Guanylate-binding protein N-terminal domain-containing protein</fullName>
    </recommendedName>
</protein>
<evidence type="ECO:0000313" key="2">
    <source>
        <dbReference type="EMBL" id="KAF6027028.1"/>
    </source>
</evidence>
<reference evidence="2" key="1">
    <citation type="submission" date="2020-06" db="EMBL/GenBank/DDBJ databases">
        <title>Draft genome of Bugula neritina, a colonial animal packing powerful symbionts and potential medicines.</title>
        <authorList>
            <person name="Rayko M."/>
        </authorList>
    </citation>
    <scope>NUCLEOTIDE SEQUENCE [LARGE SCALE GENOMIC DNA]</scope>
    <source>
        <strain evidence="2">Kwan_BN1</strain>
    </source>
</reference>
<feature type="domain" description="Guanylate-binding protein N-terminal" evidence="1">
    <location>
        <begin position="35"/>
        <end position="278"/>
    </location>
</feature>
<dbReference type="InterPro" id="IPR027417">
    <property type="entry name" value="P-loop_NTPase"/>
</dbReference>